<evidence type="ECO:0000313" key="2">
    <source>
        <dbReference type="Proteomes" id="UP001152888"/>
    </source>
</evidence>
<keyword evidence="2" id="KW-1185">Reference proteome</keyword>
<comment type="caution">
    <text evidence="1">The sequence shown here is derived from an EMBL/GenBank/DDBJ whole genome shotgun (WGS) entry which is preliminary data.</text>
</comment>
<dbReference type="AlphaFoldDB" id="A0A9P0LFJ4"/>
<reference evidence="1" key="1">
    <citation type="submission" date="2022-03" db="EMBL/GenBank/DDBJ databases">
        <authorList>
            <person name="Sayadi A."/>
        </authorList>
    </citation>
    <scope>NUCLEOTIDE SEQUENCE</scope>
</reference>
<sequence>MPQDNWHKSKSCSENCY</sequence>
<accession>A0A9P0LFJ4</accession>
<dbReference type="EMBL" id="CAKOFQ010007083">
    <property type="protein sequence ID" value="CAH1990257.1"/>
    <property type="molecule type" value="Genomic_DNA"/>
</dbReference>
<organism evidence="1 2">
    <name type="scientific">Acanthoscelides obtectus</name>
    <name type="common">Bean weevil</name>
    <name type="synonym">Bruchus obtectus</name>
    <dbReference type="NCBI Taxonomy" id="200917"/>
    <lineage>
        <taxon>Eukaryota</taxon>
        <taxon>Metazoa</taxon>
        <taxon>Ecdysozoa</taxon>
        <taxon>Arthropoda</taxon>
        <taxon>Hexapoda</taxon>
        <taxon>Insecta</taxon>
        <taxon>Pterygota</taxon>
        <taxon>Neoptera</taxon>
        <taxon>Endopterygota</taxon>
        <taxon>Coleoptera</taxon>
        <taxon>Polyphaga</taxon>
        <taxon>Cucujiformia</taxon>
        <taxon>Chrysomeloidea</taxon>
        <taxon>Chrysomelidae</taxon>
        <taxon>Bruchinae</taxon>
        <taxon>Bruchini</taxon>
        <taxon>Acanthoscelides</taxon>
    </lineage>
</organism>
<protein>
    <submittedName>
        <fullName evidence="1">Uncharacterized protein</fullName>
    </submittedName>
</protein>
<name>A0A9P0LFJ4_ACAOB</name>
<gene>
    <name evidence="1" type="ORF">ACAOBT_LOCUS19545</name>
</gene>
<evidence type="ECO:0000313" key="1">
    <source>
        <dbReference type="EMBL" id="CAH1990257.1"/>
    </source>
</evidence>
<dbReference type="Proteomes" id="UP001152888">
    <property type="component" value="Unassembled WGS sequence"/>
</dbReference>
<proteinExistence type="predicted"/>